<organism evidence="2 3">
    <name type="scientific">Solanum tuberosum</name>
    <name type="common">Potato</name>
    <dbReference type="NCBI Taxonomy" id="4113"/>
    <lineage>
        <taxon>Eukaryota</taxon>
        <taxon>Viridiplantae</taxon>
        <taxon>Streptophyta</taxon>
        <taxon>Embryophyta</taxon>
        <taxon>Tracheophyta</taxon>
        <taxon>Spermatophyta</taxon>
        <taxon>Magnoliopsida</taxon>
        <taxon>eudicotyledons</taxon>
        <taxon>Gunneridae</taxon>
        <taxon>Pentapetalae</taxon>
        <taxon>asterids</taxon>
        <taxon>lamiids</taxon>
        <taxon>Solanales</taxon>
        <taxon>Solanaceae</taxon>
        <taxon>Solanoideae</taxon>
        <taxon>Solaneae</taxon>
        <taxon>Solanum</taxon>
    </lineage>
</organism>
<reference evidence="2 3" key="1">
    <citation type="journal article" date="2021" name="bioRxiv">
        <title>Chromosome-scale and haplotype-resolved genome assembly of a tetraploid potato cultivar.</title>
        <authorList>
            <person name="Sun H."/>
            <person name="Jiao W.-B."/>
            <person name="Krause K."/>
            <person name="Campoy J.A."/>
            <person name="Goel M."/>
            <person name="Folz-Donahue K."/>
            <person name="Kukat C."/>
            <person name="Huettel B."/>
            <person name="Schneeberger K."/>
        </authorList>
    </citation>
    <scope>NUCLEOTIDE SEQUENCE [LARGE SCALE GENOMIC DNA]</scope>
    <source>
        <strain evidence="2">SolTubOtavaFocal</strain>
        <tissue evidence="2">Leaves</tissue>
    </source>
</reference>
<evidence type="ECO:0000256" key="1">
    <source>
        <dbReference type="SAM" id="MobiDB-lite"/>
    </source>
</evidence>
<sequence>MVRERPLRSVHLLKAFKKGASEQVAHIINCKGFQAPTEFTPHSSVLLYREYSKLASRVKRMVTYVAVNRSVPGSHSEVLEQDILKLRNDLLTYELEREKLAMELEEDKRSQKEREQCIIEQQQKNHNLSDTPRRTQ</sequence>
<comment type="caution">
    <text evidence="2">The sequence shown here is derived from an EMBL/GenBank/DDBJ whole genome shotgun (WGS) entry which is preliminary data.</text>
</comment>
<evidence type="ECO:0000313" key="2">
    <source>
        <dbReference type="EMBL" id="KAH0740417.1"/>
    </source>
</evidence>
<evidence type="ECO:0000313" key="3">
    <source>
        <dbReference type="Proteomes" id="UP000826656"/>
    </source>
</evidence>
<accession>A0ABQ7U289</accession>
<feature type="compositionally biased region" description="Polar residues" evidence="1">
    <location>
        <begin position="119"/>
        <end position="130"/>
    </location>
</feature>
<keyword evidence="3" id="KW-1185">Reference proteome</keyword>
<name>A0ABQ7U289_SOLTU</name>
<feature type="compositionally biased region" description="Basic and acidic residues" evidence="1">
    <location>
        <begin position="106"/>
        <end position="117"/>
    </location>
</feature>
<protein>
    <submittedName>
        <fullName evidence="2">Uncharacterized protein</fullName>
    </submittedName>
</protein>
<feature type="region of interest" description="Disordered" evidence="1">
    <location>
        <begin position="106"/>
        <end position="136"/>
    </location>
</feature>
<gene>
    <name evidence="2" type="ORF">KY290_033460</name>
</gene>
<dbReference type="EMBL" id="JAIVGD010000026">
    <property type="protein sequence ID" value="KAH0740417.1"/>
    <property type="molecule type" value="Genomic_DNA"/>
</dbReference>
<proteinExistence type="predicted"/>
<dbReference type="Proteomes" id="UP000826656">
    <property type="component" value="Unassembled WGS sequence"/>
</dbReference>